<protein>
    <submittedName>
        <fullName evidence="4">Protein GRAVITROPIC IN THE LIGHT 1</fullName>
    </submittedName>
</protein>
<dbReference type="GO" id="GO:0009959">
    <property type="term" value="P:negative gravitropism"/>
    <property type="evidence" value="ECO:0007669"/>
    <property type="project" value="InterPro"/>
</dbReference>
<dbReference type="InterPro" id="IPR006943">
    <property type="entry name" value="DUF641_pln"/>
</dbReference>
<dbReference type="PANTHER" id="PTHR31161">
    <property type="entry name" value="PROTEIN GRAVITROPIC IN THE LIGHT 1"/>
    <property type="match status" value="1"/>
</dbReference>
<dbReference type="Proteomes" id="UP001293254">
    <property type="component" value="Unassembled WGS sequence"/>
</dbReference>
<evidence type="ECO:0000259" key="3">
    <source>
        <dbReference type="Pfam" id="PF24994"/>
    </source>
</evidence>
<dbReference type="InterPro" id="IPR040225">
    <property type="entry name" value="GIL1-like"/>
</dbReference>
<gene>
    <name evidence="4" type="ORF">Salat_2901400</name>
</gene>
<dbReference type="EMBL" id="JACGWO010000013">
    <property type="protein sequence ID" value="KAK4412543.1"/>
    <property type="molecule type" value="Genomic_DNA"/>
</dbReference>
<keyword evidence="1" id="KW-0175">Coiled coil</keyword>
<comment type="caution">
    <text evidence="4">The sequence shown here is derived from an EMBL/GenBank/DDBJ whole genome shotgun (WGS) entry which is preliminary data.</text>
</comment>
<feature type="coiled-coil region" evidence="1">
    <location>
        <begin position="257"/>
        <end position="312"/>
    </location>
</feature>
<dbReference type="Pfam" id="PF24994">
    <property type="entry name" value="GIL1_IRKI_C"/>
    <property type="match status" value="1"/>
</dbReference>
<feature type="domain" description="GIL1/IRKI C-terminal" evidence="3">
    <location>
        <begin position="481"/>
        <end position="537"/>
    </location>
</feature>
<dbReference type="Pfam" id="PF04859">
    <property type="entry name" value="DUF641"/>
    <property type="match status" value="1"/>
</dbReference>
<reference evidence="4" key="2">
    <citation type="journal article" date="2024" name="Plant">
        <title>Genomic evolution and insights into agronomic trait innovations of Sesamum species.</title>
        <authorList>
            <person name="Miao H."/>
            <person name="Wang L."/>
            <person name="Qu L."/>
            <person name="Liu H."/>
            <person name="Sun Y."/>
            <person name="Le M."/>
            <person name="Wang Q."/>
            <person name="Wei S."/>
            <person name="Zheng Y."/>
            <person name="Lin W."/>
            <person name="Duan Y."/>
            <person name="Cao H."/>
            <person name="Xiong S."/>
            <person name="Wang X."/>
            <person name="Wei L."/>
            <person name="Li C."/>
            <person name="Ma Q."/>
            <person name="Ju M."/>
            <person name="Zhao R."/>
            <person name="Li G."/>
            <person name="Mu C."/>
            <person name="Tian Q."/>
            <person name="Mei H."/>
            <person name="Zhang T."/>
            <person name="Gao T."/>
            <person name="Zhang H."/>
        </authorList>
    </citation>
    <scope>NUCLEOTIDE SEQUENCE</scope>
    <source>
        <strain evidence="4">3651</strain>
    </source>
</reference>
<evidence type="ECO:0000313" key="4">
    <source>
        <dbReference type="EMBL" id="KAK4412543.1"/>
    </source>
</evidence>
<feature type="domain" description="DUF641" evidence="2">
    <location>
        <begin position="192"/>
        <end position="304"/>
    </location>
</feature>
<sequence length="548" mass="62549">MSACNRFSSLNYSSSRSWCTVVLALNDVVRATEHLAFCNPTHLCVAFNRFFHVGSGGVSFTTVCSFLSLLRFEFLIKKQILGRWDFWQMGIESDKQGMEFAASSKPLKPSSNVSDIVSKFAKACKLRSIGVFNTSENPDQGHIYKIISRDNAALLDEESSHAMEDAAFDAMKVYLQPIEVRKNGNMCGHVEILKLFDTLLALKLAYVKLQEAHLPYDPEKIRAADEEVVSLLDSLCKIKKAYKEKLLKEANSVSACSALLLAEIQVKEKALEKLKSQAKSKDKEVANLQRHLQELEMRNKKLAEEIRERERETFKGLNHYSFENVVKAVGKAIHDFAKPLIALMKLSDWDLDQAANAIQASVIYAKRSHKKYAFEAYVARRMFHGFSPQPCFLENIMKLEDPIVALMEDPKSSFAKFCRTKYLLVIHPKMEESFFGNLDHRNLVANGVHPHTPFYRAFVRMARCVWYLQGFTAFIEPKAEMFGVKQGSEFSEVYMDVLEELKEYKAPLDKGQERYRVEFMVLPGFKLGETLIRSQVYVSRGAFTNRTH</sequence>
<dbReference type="GO" id="GO:0009639">
    <property type="term" value="P:response to red or far red light"/>
    <property type="evidence" value="ECO:0007669"/>
    <property type="project" value="InterPro"/>
</dbReference>
<evidence type="ECO:0000256" key="1">
    <source>
        <dbReference type="SAM" id="Coils"/>
    </source>
</evidence>
<dbReference type="InterPro" id="IPR056813">
    <property type="entry name" value="GIL1_IRKI_C"/>
</dbReference>
<reference evidence="4" key="1">
    <citation type="submission" date="2020-06" db="EMBL/GenBank/DDBJ databases">
        <authorList>
            <person name="Li T."/>
            <person name="Hu X."/>
            <person name="Zhang T."/>
            <person name="Song X."/>
            <person name="Zhang H."/>
            <person name="Dai N."/>
            <person name="Sheng W."/>
            <person name="Hou X."/>
            <person name="Wei L."/>
        </authorList>
    </citation>
    <scope>NUCLEOTIDE SEQUENCE</scope>
    <source>
        <strain evidence="4">3651</strain>
        <tissue evidence="4">Leaf</tissue>
    </source>
</reference>
<name>A0AAE1XJG4_9LAMI</name>
<organism evidence="4 5">
    <name type="scientific">Sesamum alatum</name>
    <dbReference type="NCBI Taxonomy" id="300844"/>
    <lineage>
        <taxon>Eukaryota</taxon>
        <taxon>Viridiplantae</taxon>
        <taxon>Streptophyta</taxon>
        <taxon>Embryophyta</taxon>
        <taxon>Tracheophyta</taxon>
        <taxon>Spermatophyta</taxon>
        <taxon>Magnoliopsida</taxon>
        <taxon>eudicotyledons</taxon>
        <taxon>Gunneridae</taxon>
        <taxon>Pentapetalae</taxon>
        <taxon>asterids</taxon>
        <taxon>lamiids</taxon>
        <taxon>Lamiales</taxon>
        <taxon>Pedaliaceae</taxon>
        <taxon>Sesamum</taxon>
    </lineage>
</organism>
<evidence type="ECO:0000313" key="5">
    <source>
        <dbReference type="Proteomes" id="UP001293254"/>
    </source>
</evidence>
<evidence type="ECO:0000259" key="2">
    <source>
        <dbReference type="Pfam" id="PF04859"/>
    </source>
</evidence>
<dbReference type="AlphaFoldDB" id="A0AAE1XJG4"/>
<keyword evidence="5" id="KW-1185">Reference proteome</keyword>
<proteinExistence type="predicted"/>
<accession>A0AAE1XJG4</accession>